<keyword evidence="2" id="KW-1185">Reference proteome</keyword>
<dbReference type="EMBL" id="JACXVP010000002">
    <property type="protein sequence ID" value="KAG5620792.1"/>
    <property type="molecule type" value="Genomic_DNA"/>
</dbReference>
<organism evidence="1 2">
    <name type="scientific">Solanum commersonii</name>
    <name type="common">Commerson's wild potato</name>
    <name type="synonym">Commerson's nightshade</name>
    <dbReference type="NCBI Taxonomy" id="4109"/>
    <lineage>
        <taxon>Eukaryota</taxon>
        <taxon>Viridiplantae</taxon>
        <taxon>Streptophyta</taxon>
        <taxon>Embryophyta</taxon>
        <taxon>Tracheophyta</taxon>
        <taxon>Spermatophyta</taxon>
        <taxon>Magnoliopsida</taxon>
        <taxon>eudicotyledons</taxon>
        <taxon>Gunneridae</taxon>
        <taxon>Pentapetalae</taxon>
        <taxon>asterids</taxon>
        <taxon>lamiids</taxon>
        <taxon>Solanales</taxon>
        <taxon>Solanaceae</taxon>
        <taxon>Solanoideae</taxon>
        <taxon>Solaneae</taxon>
        <taxon>Solanum</taxon>
    </lineage>
</organism>
<comment type="caution">
    <text evidence="1">The sequence shown here is derived from an EMBL/GenBank/DDBJ whole genome shotgun (WGS) entry which is preliminary data.</text>
</comment>
<sequence length="78" mass="8352">MMILVGDGGSDGFGVEYLVGLASSKLVRFMGCAPVWGRRRTAGLEVLVWGSFGGGVLPEKEENERGFWVAGDWPEFGG</sequence>
<dbReference type="OrthoDB" id="1315173at2759"/>
<proteinExistence type="predicted"/>
<accession>A0A9J6A8P3</accession>
<protein>
    <submittedName>
        <fullName evidence="1">Uncharacterized protein</fullName>
    </submittedName>
</protein>
<evidence type="ECO:0000313" key="2">
    <source>
        <dbReference type="Proteomes" id="UP000824120"/>
    </source>
</evidence>
<evidence type="ECO:0000313" key="1">
    <source>
        <dbReference type="EMBL" id="KAG5620792.1"/>
    </source>
</evidence>
<dbReference type="AlphaFoldDB" id="A0A9J6A8P3"/>
<name>A0A9J6A8P3_SOLCO</name>
<gene>
    <name evidence="1" type="ORF">H5410_006010</name>
</gene>
<dbReference type="Proteomes" id="UP000824120">
    <property type="component" value="Chromosome 2"/>
</dbReference>
<reference evidence="1 2" key="1">
    <citation type="submission" date="2020-09" db="EMBL/GenBank/DDBJ databases">
        <title>De no assembly of potato wild relative species, Solanum commersonii.</title>
        <authorList>
            <person name="Cho K."/>
        </authorList>
    </citation>
    <scope>NUCLEOTIDE SEQUENCE [LARGE SCALE GENOMIC DNA]</scope>
    <source>
        <strain evidence="1">LZ3.2</strain>
        <tissue evidence="1">Leaf</tissue>
    </source>
</reference>